<dbReference type="InterPro" id="IPR008146">
    <property type="entry name" value="Gln_synth_cat_dom"/>
</dbReference>
<dbReference type="SMART" id="SM01230">
    <property type="entry name" value="Gln-synt_C"/>
    <property type="match status" value="1"/>
</dbReference>
<gene>
    <name evidence="6" type="ORF">NLI96_g9877</name>
</gene>
<comment type="caution">
    <text evidence="6">The sequence shown here is derived from an EMBL/GenBank/DDBJ whole genome shotgun (WGS) entry which is preliminary data.</text>
</comment>
<dbReference type="InterPro" id="IPR014746">
    <property type="entry name" value="Gln_synth/guanido_kin_cat_dom"/>
</dbReference>
<evidence type="ECO:0000313" key="6">
    <source>
        <dbReference type="EMBL" id="KAJ3478267.1"/>
    </source>
</evidence>
<dbReference type="Proteomes" id="UP001212997">
    <property type="component" value="Unassembled WGS sequence"/>
</dbReference>
<keyword evidence="7" id="KW-1185">Reference proteome</keyword>
<dbReference type="Gene3D" id="3.30.590.10">
    <property type="entry name" value="Glutamine synthetase/guanido kinase, catalytic domain"/>
    <property type="match status" value="1"/>
</dbReference>
<dbReference type="SUPFAM" id="SSF55931">
    <property type="entry name" value="Glutamine synthetase/guanido kinase"/>
    <property type="match status" value="1"/>
</dbReference>
<comment type="similarity">
    <text evidence="3 4">Belongs to the glutamine synthetase family.</text>
</comment>
<evidence type="ECO:0000256" key="1">
    <source>
        <dbReference type="ARBA" id="ARBA00021364"/>
    </source>
</evidence>
<dbReference type="SUPFAM" id="SSF54368">
    <property type="entry name" value="Glutamine synthetase, N-terminal domain"/>
    <property type="match status" value="1"/>
</dbReference>
<evidence type="ECO:0000256" key="2">
    <source>
        <dbReference type="ARBA" id="ARBA00022598"/>
    </source>
</evidence>
<dbReference type="Pfam" id="PF00120">
    <property type="entry name" value="Gln-synt_C"/>
    <property type="match status" value="1"/>
</dbReference>
<evidence type="ECO:0000256" key="3">
    <source>
        <dbReference type="PROSITE-ProRule" id="PRU01331"/>
    </source>
</evidence>
<evidence type="ECO:0000256" key="4">
    <source>
        <dbReference type="RuleBase" id="RU000384"/>
    </source>
</evidence>
<sequence>MATTTQNSDPASFGVIYTPDSVREPTPSLSILTNPAIRFVRLQWLDFTNTLRFRIIPVPYFQKLLSSQRPGAGVVKCTLGIVFLKLAPGFPSTGEYLLVPDLSSLRVAPYAPGHAAVMSYLQEKVPTPEYGLVVPIDPRTLLKRIVEKFPSGSVETTVLEEISDVLTEAGIEVQLIHAEAAPGQYEVVTGPLPPLEAADALVFTRETIYNIASKHGLRATLAPRIHPDSTGSAAHAHLSVHPIDTRTIGDPSPAIAPTLSSHSRSFLQSLLNYLPSIVIFGLPMKFSFARMDDGIWSGGTWAGWGIEAREVPIRVTGGIAPPTLPGGQGGGQHFEIRCIDGTANPYLTLAAIVGVGSKGVADNLELTTRGAGDKSIAEMSEEERIEFGVGASRLPLTLPEARERLGGDQTVREILGDEFVTKYLSVNETLEKTFVAESDEATVTKLVEYF</sequence>
<evidence type="ECO:0000313" key="7">
    <source>
        <dbReference type="Proteomes" id="UP001212997"/>
    </source>
</evidence>
<dbReference type="AlphaFoldDB" id="A0AAD5UWX6"/>
<evidence type="ECO:0000259" key="5">
    <source>
        <dbReference type="PROSITE" id="PS51987"/>
    </source>
</evidence>
<dbReference type="PANTHER" id="PTHR43785">
    <property type="entry name" value="GAMMA-GLUTAMYLPUTRESCINE SYNTHETASE"/>
    <property type="match status" value="1"/>
</dbReference>
<reference evidence="6" key="1">
    <citation type="submission" date="2022-07" db="EMBL/GenBank/DDBJ databases">
        <title>Genome Sequence of Physisporinus lineatus.</title>
        <authorList>
            <person name="Buettner E."/>
        </authorList>
    </citation>
    <scope>NUCLEOTIDE SEQUENCE</scope>
    <source>
        <strain evidence="6">VT162</strain>
    </source>
</reference>
<proteinExistence type="inferred from homology"/>
<protein>
    <recommendedName>
        <fullName evidence="1">Glutamine synthetase</fullName>
    </recommendedName>
</protein>
<dbReference type="Gene3D" id="3.10.20.70">
    <property type="entry name" value="Glutamine synthetase, N-terminal domain"/>
    <property type="match status" value="1"/>
</dbReference>
<dbReference type="GO" id="GO:0006542">
    <property type="term" value="P:glutamine biosynthetic process"/>
    <property type="evidence" value="ECO:0007669"/>
    <property type="project" value="InterPro"/>
</dbReference>
<accession>A0AAD5UWX6</accession>
<keyword evidence="2" id="KW-0436">Ligase</keyword>
<dbReference type="EMBL" id="JANAWD010000525">
    <property type="protein sequence ID" value="KAJ3478267.1"/>
    <property type="molecule type" value="Genomic_DNA"/>
</dbReference>
<name>A0AAD5UWX6_9APHY</name>
<dbReference type="PROSITE" id="PS51987">
    <property type="entry name" value="GS_CATALYTIC"/>
    <property type="match status" value="1"/>
</dbReference>
<dbReference type="PANTHER" id="PTHR43785:SF2">
    <property type="entry name" value="TYPE-1 GLUTAMINE SYNTHETASE 1"/>
    <property type="match status" value="1"/>
</dbReference>
<feature type="domain" description="GS catalytic" evidence="5">
    <location>
        <begin position="100"/>
        <end position="450"/>
    </location>
</feature>
<organism evidence="6 7">
    <name type="scientific">Meripilus lineatus</name>
    <dbReference type="NCBI Taxonomy" id="2056292"/>
    <lineage>
        <taxon>Eukaryota</taxon>
        <taxon>Fungi</taxon>
        <taxon>Dikarya</taxon>
        <taxon>Basidiomycota</taxon>
        <taxon>Agaricomycotina</taxon>
        <taxon>Agaricomycetes</taxon>
        <taxon>Polyporales</taxon>
        <taxon>Meripilaceae</taxon>
        <taxon>Meripilus</taxon>
    </lineage>
</organism>
<dbReference type="GO" id="GO:0004356">
    <property type="term" value="F:glutamine synthetase activity"/>
    <property type="evidence" value="ECO:0007669"/>
    <property type="project" value="InterPro"/>
</dbReference>
<dbReference type="InterPro" id="IPR036651">
    <property type="entry name" value="Gln_synt_N_sf"/>
</dbReference>